<dbReference type="InterPro" id="IPR005861">
    <property type="entry name" value="HisP_aminotrans"/>
</dbReference>
<evidence type="ECO:0000256" key="8">
    <source>
        <dbReference type="HAMAP-Rule" id="MF_01023"/>
    </source>
</evidence>
<dbReference type="InterPro" id="IPR001917">
    <property type="entry name" value="Aminotrans_II_pyridoxalP_BS"/>
</dbReference>
<keyword evidence="8" id="KW-0368">Histidine biosynthesis</keyword>
<dbReference type="Proteomes" id="UP000434409">
    <property type="component" value="Unassembled WGS sequence"/>
</dbReference>
<dbReference type="EMBL" id="VULY01000018">
    <property type="protein sequence ID" value="MSR94264.1"/>
    <property type="molecule type" value="Genomic_DNA"/>
</dbReference>
<dbReference type="HAMAP" id="MF_01023">
    <property type="entry name" value="HisC_aminotrans_2"/>
    <property type="match status" value="1"/>
</dbReference>
<evidence type="ECO:0000256" key="7">
    <source>
        <dbReference type="ARBA" id="ARBA00047481"/>
    </source>
</evidence>
<dbReference type="InterPro" id="IPR015422">
    <property type="entry name" value="PyrdxlP-dep_Trfase_small"/>
</dbReference>
<comment type="caution">
    <text evidence="10">The sequence shown here is derived from an EMBL/GenBank/DDBJ whole genome shotgun (WGS) entry which is preliminary data.</text>
</comment>
<protein>
    <recommendedName>
        <fullName evidence="8">Histidinol-phosphate aminotransferase</fullName>
        <ecNumber evidence="8">2.6.1.9</ecNumber>
    </recommendedName>
    <alternativeName>
        <fullName evidence="8">Imidazole acetol-phosphate transaminase</fullName>
    </alternativeName>
</protein>
<dbReference type="GO" id="GO:0004400">
    <property type="term" value="F:histidinol-phosphate transaminase activity"/>
    <property type="evidence" value="ECO:0007669"/>
    <property type="project" value="UniProtKB-UniRule"/>
</dbReference>
<keyword evidence="8" id="KW-0028">Amino-acid biosynthesis</keyword>
<keyword evidence="11" id="KW-1185">Reference proteome</keyword>
<gene>
    <name evidence="8" type="primary">hisC</name>
    <name evidence="10" type="ORF">FYJ34_08335</name>
</gene>
<dbReference type="UniPathway" id="UPA00031">
    <property type="reaction ID" value="UER00012"/>
</dbReference>
<feature type="modified residue" description="N6-(pyridoxal phosphate)lysine" evidence="8">
    <location>
        <position position="209"/>
    </location>
</feature>
<evidence type="ECO:0000256" key="1">
    <source>
        <dbReference type="ARBA" id="ARBA00001933"/>
    </source>
</evidence>
<feature type="domain" description="Aminotransferase class I/classII large" evidence="9">
    <location>
        <begin position="26"/>
        <end position="346"/>
    </location>
</feature>
<evidence type="ECO:0000256" key="4">
    <source>
        <dbReference type="ARBA" id="ARBA00022576"/>
    </source>
</evidence>
<dbReference type="Gene3D" id="3.90.1150.10">
    <property type="entry name" value="Aspartate Aminotransferase, domain 1"/>
    <property type="match status" value="1"/>
</dbReference>
<dbReference type="RefSeq" id="WP_154477795.1">
    <property type="nucleotide sequence ID" value="NZ_VULY01000018.1"/>
</dbReference>
<comment type="similarity">
    <text evidence="8">Belongs to the class-II pyridoxal-phosphate-dependent aminotransferase family. Histidinol-phosphate aminotransferase subfamily.</text>
</comment>
<keyword evidence="5 8" id="KW-0808">Transferase</keyword>
<dbReference type="InterPro" id="IPR015424">
    <property type="entry name" value="PyrdxlP-dep_Trfase"/>
</dbReference>
<organism evidence="10 11">
    <name type="scientific">Suipraeoptans intestinalis</name>
    <dbReference type="NCBI Taxonomy" id="2606628"/>
    <lineage>
        <taxon>Bacteria</taxon>
        <taxon>Bacillati</taxon>
        <taxon>Bacillota</taxon>
        <taxon>Clostridia</taxon>
        <taxon>Lachnospirales</taxon>
        <taxon>Lachnospiraceae</taxon>
        <taxon>Suipraeoptans</taxon>
    </lineage>
</organism>
<comment type="cofactor">
    <cofactor evidence="1 8">
        <name>pyridoxal 5'-phosphate</name>
        <dbReference type="ChEBI" id="CHEBI:597326"/>
    </cofactor>
</comment>
<dbReference type="InterPro" id="IPR004839">
    <property type="entry name" value="Aminotransferase_I/II_large"/>
</dbReference>
<dbReference type="Pfam" id="PF00155">
    <property type="entry name" value="Aminotran_1_2"/>
    <property type="match status" value="1"/>
</dbReference>
<dbReference type="GO" id="GO:0030170">
    <property type="term" value="F:pyridoxal phosphate binding"/>
    <property type="evidence" value="ECO:0007669"/>
    <property type="project" value="InterPro"/>
</dbReference>
<dbReference type="InterPro" id="IPR015421">
    <property type="entry name" value="PyrdxlP-dep_Trfase_major"/>
</dbReference>
<dbReference type="CDD" id="cd00609">
    <property type="entry name" value="AAT_like"/>
    <property type="match status" value="1"/>
</dbReference>
<dbReference type="AlphaFoldDB" id="A0A6N7UTC1"/>
<accession>A0A6N7UTC1</accession>
<evidence type="ECO:0000313" key="11">
    <source>
        <dbReference type="Proteomes" id="UP000434409"/>
    </source>
</evidence>
<keyword evidence="6 8" id="KW-0663">Pyridoxal phosphate</keyword>
<evidence type="ECO:0000256" key="3">
    <source>
        <dbReference type="ARBA" id="ARBA00011738"/>
    </source>
</evidence>
<name>A0A6N7UTC1_9FIRM</name>
<comment type="subunit">
    <text evidence="3 8">Homodimer.</text>
</comment>
<evidence type="ECO:0000256" key="5">
    <source>
        <dbReference type="ARBA" id="ARBA00022679"/>
    </source>
</evidence>
<reference evidence="10 11" key="1">
    <citation type="submission" date="2019-08" db="EMBL/GenBank/DDBJ databases">
        <title>In-depth cultivation of the pig gut microbiome towards novel bacterial diversity and tailored functional studies.</title>
        <authorList>
            <person name="Wylensek D."/>
            <person name="Hitch T.C.A."/>
            <person name="Clavel T."/>
        </authorList>
    </citation>
    <scope>NUCLEOTIDE SEQUENCE [LARGE SCALE GENOMIC DNA]</scope>
    <source>
        <strain evidence="10 11">68-1-5</strain>
    </source>
</reference>
<evidence type="ECO:0000259" key="9">
    <source>
        <dbReference type="Pfam" id="PF00155"/>
    </source>
</evidence>
<evidence type="ECO:0000313" key="10">
    <source>
        <dbReference type="EMBL" id="MSR94264.1"/>
    </source>
</evidence>
<dbReference type="Gene3D" id="3.40.640.10">
    <property type="entry name" value="Type I PLP-dependent aspartate aminotransferase-like (Major domain)"/>
    <property type="match status" value="1"/>
</dbReference>
<dbReference type="PANTHER" id="PTHR43643:SF3">
    <property type="entry name" value="HISTIDINOL-PHOSPHATE AMINOTRANSFERASE"/>
    <property type="match status" value="1"/>
</dbReference>
<dbReference type="SUPFAM" id="SSF53383">
    <property type="entry name" value="PLP-dependent transferases"/>
    <property type="match status" value="1"/>
</dbReference>
<dbReference type="PANTHER" id="PTHR43643">
    <property type="entry name" value="HISTIDINOL-PHOSPHATE AMINOTRANSFERASE 2"/>
    <property type="match status" value="1"/>
</dbReference>
<evidence type="ECO:0000256" key="2">
    <source>
        <dbReference type="ARBA" id="ARBA00005011"/>
    </source>
</evidence>
<dbReference type="NCBIfam" id="TIGR01141">
    <property type="entry name" value="hisC"/>
    <property type="match status" value="1"/>
</dbReference>
<dbReference type="EC" id="2.6.1.9" evidence="8"/>
<dbReference type="PROSITE" id="PS00599">
    <property type="entry name" value="AA_TRANSFER_CLASS_2"/>
    <property type="match status" value="1"/>
</dbReference>
<comment type="pathway">
    <text evidence="2 8">Amino-acid biosynthesis; L-histidine biosynthesis; L-histidine from 5-phospho-alpha-D-ribose 1-diphosphate: step 7/9.</text>
</comment>
<proteinExistence type="inferred from homology"/>
<dbReference type="InterPro" id="IPR050106">
    <property type="entry name" value="HistidinolP_aminotransfase"/>
</dbReference>
<evidence type="ECO:0000256" key="6">
    <source>
        <dbReference type="ARBA" id="ARBA00022898"/>
    </source>
</evidence>
<sequence length="357" mass="39951">MSRFFTSRYRHLTPYQPGEQPCFNSFLKLNTNESPFPPTPQVQEAAREAAGKLHLYSDPECTALRQALATTYRLSPRQLLCGNGSDELLYLAFLAFCGETCPAVFPDITYGFYSVFAEMTRVPFRTVPLLPDFSVDLFHEDLDQGTIFLANPNAPTGLWIPPEQLRAFLERHSRQLVVVDEAYIDFAGESALGLLEQHANLLVIQTFSKSRSLAGGRLGFCAAHPDIIADLNTLRNSLNPYNVNRMTMAAGIASLSDPVSFSRNCQRICQIREACRHALEKLGFTVTASKANFLFASHPAVSGKKLYQQLKAQGILVRHFDQPRISSYIRITIGTQPQMDRLLDALETILLTRKESL</sequence>
<dbReference type="GO" id="GO:0000105">
    <property type="term" value="P:L-histidine biosynthetic process"/>
    <property type="evidence" value="ECO:0007669"/>
    <property type="project" value="UniProtKB-UniRule"/>
</dbReference>
<keyword evidence="4 8" id="KW-0032">Aminotransferase</keyword>
<comment type="catalytic activity">
    <reaction evidence="7 8">
        <text>L-histidinol phosphate + 2-oxoglutarate = 3-(imidazol-4-yl)-2-oxopropyl phosphate + L-glutamate</text>
        <dbReference type="Rhea" id="RHEA:23744"/>
        <dbReference type="ChEBI" id="CHEBI:16810"/>
        <dbReference type="ChEBI" id="CHEBI:29985"/>
        <dbReference type="ChEBI" id="CHEBI:57766"/>
        <dbReference type="ChEBI" id="CHEBI:57980"/>
        <dbReference type="EC" id="2.6.1.9"/>
    </reaction>
</comment>